<dbReference type="OrthoDB" id="5326237at2759"/>
<name>N1PJW4_DOTSN</name>
<dbReference type="STRING" id="675120.N1PJW4"/>
<organism evidence="1 2">
    <name type="scientific">Dothistroma septosporum (strain NZE10 / CBS 128990)</name>
    <name type="common">Red band needle blight fungus</name>
    <name type="synonym">Mycosphaerella pini</name>
    <dbReference type="NCBI Taxonomy" id="675120"/>
    <lineage>
        <taxon>Eukaryota</taxon>
        <taxon>Fungi</taxon>
        <taxon>Dikarya</taxon>
        <taxon>Ascomycota</taxon>
        <taxon>Pezizomycotina</taxon>
        <taxon>Dothideomycetes</taxon>
        <taxon>Dothideomycetidae</taxon>
        <taxon>Mycosphaerellales</taxon>
        <taxon>Mycosphaerellaceae</taxon>
        <taxon>Dothistroma</taxon>
    </lineage>
</organism>
<dbReference type="AlphaFoldDB" id="N1PJW4"/>
<protein>
    <submittedName>
        <fullName evidence="1">Uncharacterized protein</fullName>
    </submittedName>
</protein>
<keyword evidence="2" id="KW-1185">Reference proteome</keyword>
<sequence length="109" mass="11734">MISQQDWDIAQYEAALAHLEKLQEQIHALRNAMPAIVTPLISRGTSKQQAFASLSTAAVSSATGVEALKDDWTSEAAQKLFAKSDESLKKDPDLSKAAYVQQAGWGSGD</sequence>
<dbReference type="Proteomes" id="UP000016933">
    <property type="component" value="Unassembled WGS sequence"/>
</dbReference>
<reference evidence="2" key="1">
    <citation type="journal article" date="2012" name="PLoS Genet.">
        <title>The genomes of the fungal plant pathogens Cladosporium fulvum and Dothistroma septosporum reveal adaptation to different hosts and lifestyles but also signatures of common ancestry.</title>
        <authorList>
            <person name="de Wit P.J.G.M."/>
            <person name="van der Burgt A."/>
            <person name="Oekmen B."/>
            <person name="Stergiopoulos I."/>
            <person name="Abd-Elsalam K.A."/>
            <person name="Aerts A.L."/>
            <person name="Bahkali A.H."/>
            <person name="Beenen H.G."/>
            <person name="Chettri P."/>
            <person name="Cox M.P."/>
            <person name="Datema E."/>
            <person name="de Vries R.P."/>
            <person name="Dhillon B."/>
            <person name="Ganley A.R."/>
            <person name="Griffiths S.A."/>
            <person name="Guo Y."/>
            <person name="Hamelin R.C."/>
            <person name="Henrissat B."/>
            <person name="Kabir M.S."/>
            <person name="Jashni M.K."/>
            <person name="Kema G."/>
            <person name="Klaubauf S."/>
            <person name="Lapidus A."/>
            <person name="Levasseur A."/>
            <person name="Lindquist E."/>
            <person name="Mehrabi R."/>
            <person name="Ohm R.A."/>
            <person name="Owen T.J."/>
            <person name="Salamov A."/>
            <person name="Schwelm A."/>
            <person name="Schijlen E."/>
            <person name="Sun H."/>
            <person name="van den Burg H.A."/>
            <person name="van Ham R.C.H.J."/>
            <person name="Zhang S."/>
            <person name="Goodwin S.B."/>
            <person name="Grigoriev I.V."/>
            <person name="Collemare J."/>
            <person name="Bradshaw R.E."/>
        </authorList>
    </citation>
    <scope>NUCLEOTIDE SEQUENCE [LARGE SCALE GENOMIC DNA]</scope>
    <source>
        <strain evidence="2">NZE10 / CBS 128990</strain>
    </source>
</reference>
<proteinExistence type="predicted"/>
<dbReference type="OMA" id="SQQDWDI"/>
<gene>
    <name evidence="1" type="ORF">DOTSEDRAFT_74041</name>
</gene>
<dbReference type="eggNOG" id="ENOG502SEH4">
    <property type="taxonomic scope" value="Eukaryota"/>
</dbReference>
<evidence type="ECO:0000313" key="2">
    <source>
        <dbReference type="Proteomes" id="UP000016933"/>
    </source>
</evidence>
<accession>N1PJW4</accession>
<dbReference type="EMBL" id="KB446542">
    <property type="protein sequence ID" value="EME41845.1"/>
    <property type="molecule type" value="Genomic_DNA"/>
</dbReference>
<evidence type="ECO:0000313" key="1">
    <source>
        <dbReference type="EMBL" id="EME41845.1"/>
    </source>
</evidence>
<dbReference type="HOGENOM" id="CLU_159432_0_0_1"/>
<reference evidence="1 2" key="2">
    <citation type="journal article" date="2012" name="PLoS Pathog.">
        <title>Diverse lifestyles and strategies of plant pathogenesis encoded in the genomes of eighteen Dothideomycetes fungi.</title>
        <authorList>
            <person name="Ohm R.A."/>
            <person name="Feau N."/>
            <person name="Henrissat B."/>
            <person name="Schoch C.L."/>
            <person name="Horwitz B.A."/>
            <person name="Barry K.W."/>
            <person name="Condon B.J."/>
            <person name="Copeland A.C."/>
            <person name="Dhillon B."/>
            <person name="Glaser F."/>
            <person name="Hesse C.N."/>
            <person name="Kosti I."/>
            <person name="LaButti K."/>
            <person name="Lindquist E.A."/>
            <person name="Lucas S."/>
            <person name="Salamov A.A."/>
            <person name="Bradshaw R.E."/>
            <person name="Ciuffetti L."/>
            <person name="Hamelin R.C."/>
            <person name="Kema G.H.J."/>
            <person name="Lawrence C."/>
            <person name="Scott J.A."/>
            <person name="Spatafora J.W."/>
            <person name="Turgeon B.G."/>
            <person name="de Wit P.J.G.M."/>
            <person name="Zhong S."/>
            <person name="Goodwin S.B."/>
            <person name="Grigoriev I.V."/>
        </authorList>
    </citation>
    <scope>NUCLEOTIDE SEQUENCE [LARGE SCALE GENOMIC DNA]</scope>
    <source>
        <strain evidence="2">NZE10 / CBS 128990</strain>
    </source>
</reference>